<evidence type="ECO:0000256" key="1">
    <source>
        <dbReference type="SAM" id="Phobius"/>
    </source>
</evidence>
<dbReference type="OrthoDB" id="5296287at2759"/>
<keyword evidence="3" id="KW-1185">Reference proteome</keyword>
<keyword evidence="1" id="KW-0812">Transmembrane</keyword>
<protein>
    <submittedName>
        <fullName evidence="2">Putative organic cation transporter protein-like</fullName>
    </submittedName>
</protein>
<feature type="transmembrane region" description="Helical" evidence="1">
    <location>
        <begin position="157"/>
        <end position="174"/>
    </location>
</feature>
<dbReference type="STRING" id="307972.A0A2G8KSE0"/>
<dbReference type="Proteomes" id="UP000230750">
    <property type="component" value="Unassembled WGS sequence"/>
</dbReference>
<dbReference type="EMBL" id="MRZV01000402">
    <property type="protein sequence ID" value="PIK50850.1"/>
    <property type="molecule type" value="Genomic_DNA"/>
</dbReference>
<sequence length="227" mass="25497">MVNFDDILKHNVKFGSFQIRTYAIIFISPLLVGCTTFLQVFIAGVGDHWCQIPQWDQRDCDRLVGFKNETCEDILKSLSTPSLPLDDDRDPQCLTYNFTGIDLEQAYSDRNNGLLSSYDVTECNEGMVFDRSVYRSTMTEDWELVCEQSLVPNLLQSLYMAGFLLGCLLFGWLADKTNYLKSRAVACGKEGGGGWPADRPPEISSSRMQSVVCNLKILGTNCRNGVQ</sequence>
<reference evidence="2 3" key="1">
    <citation type="journal article" date="2017" name="PLoS Biol.">
        <title>The sea cucumber genome provides insights into morphological evolution and visceral regeneration.</title>
        <authorList>
            <person name="Zhang X."/>
            <person name="Sun L."/>
            <person name="Yuan J."/>
            <person name="Sun Y."/>
            <person name="Gao Y."/>
            <person name="Zhang L."/>
            <person name="Li S."/>
            <person name="Dai H."/>
            <person name="Hamel J.F."/>
            <person name="Liu C."/>
            <person name="Yu Y."/>
            <person name="Liu S."/>
            <person name="Lin W."/>
            <person name="Guo K."/>
            <person name="Jin S."/>
            <person name="Xu P."/>
            <person name="Storey K.B."/>
            <person name="Huan P."/>
            <person name="Zhang T."/>
            <person name="Zhou Y."/>
            <person name="Zhang J."/>
            <person name="Lin C."/>
            <person name="Li X."/>
            <person name="Xing L."/>
            <person name="Huo D."/>
            <person name="Sun M."/>
            <person name="Wang L."/>
            <person name="Mercier A."/>
            <person name="Li F."/>
            <person name="Yang H."/>
            <person name="Xiang J."/>
        </authorList>
    </citation>
    <scope>NUCLEOTIDE SEQUENCE [LARGE SCALE GENOMIC DNA]</scope>
    <source>
        <strain evidence="2">Shaxun</strain>
        <tissue evidence="2">Muscle</tissue>
    </source>
</reference>
<keyword evidence="1" id="KW-1133">Transmembrane helix</keyword>
<organism evidence="2 3">
    <name type="scientific">Stichopus japonicus</name>
    <name type="common">Sea cucumber</name>
    <dbReference type="NCBI Taxonomy" id="307972"/>
    <lineage>
        <taxon>Eukaryota</taxon>
        <taxon>Metazoa</taxon>
        <taxon>Echinodermata</taxon>
        <taxon>Eleutherozoa</taxon>
        <taxon>Echinozoa</taxon>
        <taxon>Holothuroidea</taxon>
        <taxon>Aspidochirotacea</taxon>
        <taxon>Aspidochirotida</taxon>
        <taxon>Stichopodidae</taxon>
        <taxon>Apostichopus</taxon>
    </lineage>
</organism>
<comment type="caution">
    <text evidence="2">The sequence shown here is derived from an EMBL/GenBank/DDBJ whole genome shotgun (WGS) entry which is preliminary data.</text>
</comment>
<accession>A0A2G8KSE0</accession>
<gene>
    <name evidence="2" type="ORF">BSL78_12275</name>
</gene>
<feature type="transmembrane region" description="Helical" evidence="1">
    <location>
        <begin position="21"/>
        <end position="42"/>
    </location>
</feature>
<evidence type="ECO:0000313" key="3">
    <source>
        <dbReference type="Proteomes" id="UP000230750"/>
    </source>
</evidence>
<keyword evidence="1" id="KW-0472">Membrane</keyword>
<proteinExistence type="predicted"/>
<name>A0A2G8KSE0_STIJA</name>
<dbReference type="AlphaFoldDB" id="A0A2G8KSE0"/>
<evidence type="ECO:0000313" key="2">
    <source>
        <dbReference type="EMBL" id="PIK50850.1"/>
    </source>
</evidence>